<feature type="chain" id="PRO_5046633384" evidence="1">
    <location>
        <begin position="24"/>
        <end position="304"/>
    </location>
</feature>
<evidence type="ECO:0000313" key="2">
    <source>
        <dbReference type="EMBL" id="MFB9207222.1"/>
    </source>
</evidence>
<evidence type="ECO:0000313" key="3">
    <source>
        <dbReference type="Proteomes" id="UP001589647"/>
    </source>
</evidence>
<sequence>MRSLHILAAVTVTLALTTSPAAAQSPPPGRDKPVTIVSDQAGETFTESVSAADAIGVRTITWTSNTGAKLRLQGVLPGSTVRVVHAASQVPGVNPSAQLAGGRAVGLSITGPNLSKSELLKYAGSVPDPATSGTAAALSTPVDRNPDWALVADYWFGNAHIYGWYGYWLVHNDGAGNWGVLGQIWHSANDLAKGTEIKQTWQWTYVPPGNAIVDQDPKWTQFFEPCRQQPISVSFLGFSIGGSIYNCRGQVDPWAWANSTDTGVGVSWKGKSGYTTIGGATDFAIYSPSTAAWNVSGWIKLIDD</sequence>
<keyword evidence="3" id="KW-1185">Reference proteome</keyword>
<evidence type="ECO:0000256" key="1">
    <source>
        <dbReference type="SAM" id="SignalP"/>
    </source>
</evidence>
<dbReference type="EMBL" id="JBHMEI010000048">
    <property type="protein sequence ID" value="MFB9207222.1"/>
    <property type="molecule type" value="Genomic_DNA"/>
</dbReference>
<dbReference type="RefSeq" id="WP_189653882.1">
    <property type="nucleotide sequence ID" value="NZ_BMRC01000050.1"/>
</dbReference>
<organism evidence="2 3">
    <name type="scientific">Nonomuraea spiralis</name>
    <dbReference type="NCBI Taxonomy" id="46182"/>
    <lineage>
        <taxon>Bacteria</taxon>
        <taxon>Bacillati</taxon>
        <taxon>Actinomycetota</taxon>
        <taxon>Actinomycetes</taxon>
        <taxon>Streptosporangiales</taxon>
        <taxon>Streptosporangiaceae</taxon>
        <taxon>Nonomuraea</taxon>
    </lineage>
</organism>
<name>A0ABV5IRT2_9ACTN</name>
<reference evidence="2 3" key="1">
    <citation type="submission" date="2024-09" db="EMBL/GenBank/DDBJ databases">
        <authorList>
            <person name="Sun Q."/>
            <person name="Mori K."/>
        </authorList>
    </citation>
    <scope>NUCLEOTIDE SEQUENCE [LARGE SCALE GENOMIC DNA]</scope>
    <source>
        <strain evidence="2 3">CCM 3426</strain>
    </source>
</reference>
<proteinExistence type="predicted"/>
<comment type="caution">
    <text evidence="2">The sequence shown here is derived from an EMBL/GenBank/DDBJ whole genome shotgun (WGS) entry which is preliminary data.</text>
</comment>
<accession>A0ABV5IRT2</accession>
<dbReference type="Proteomes" id="UP001589647">
    <property type="component" value="Unassembled WGS sequence"/>
</dbReference>
<protein>
    <submittedName>
        <fullName evidence="2">Uncharacterized protein</fullName>
    </submittedName>
</protein>
<gene>
    <name evidence="2" type="ORF">ACFFV7_38955</name>
</gene>
<keyword evidence="1" id="KW-0732">Signal</keyword>
<feature type="signal peptide" evidence="1">
    <location>
        <begin position="1"/>
        <end position="23"/>
    </location>
</feature>